<proteinExistence type="predicted"/>
<reference evidence="4" key="4">
    <citation type="submission" date="2024-05" db="EMBL/GenBank/DDBJ databases">
        <authorList>
            <person name="Sun Q."/>
            <person name="Zhou Y."/>
        </authorList>
    </citation>
    <scope>NUCLEOTIDE SEQUENCE</scope>
    <source>
        <strain evidence="4">CGMCC 1.15287</strain>
    </source>
</reference>
<organism evidence="5 6">
    <name type="scientific">Pedobacter zeae</name>
    <dbReference type="NCBI Taxonomy" id="1737356"/>
    <lineage>
        <taxon>Bacteria</taxon>
        <taxon>Pseudomonadati</taxon>
        <taxon>Bacteroidota</taxon>
        <taxon>Sphingobacteriia</taxon>
        <taxon>Sphingobacteriales</taxon>
        <taxon>Sphingobacteriaceae</taxon>
        <taxon>Pedobacter</taxon>
    </lineage>
</organism>
<evidence type="ECO:0000313" key="5">
    <source>
        <dbReference type="EMBL" id="MBB4107676.1"/>
    </source>
</evidence>
<comment type="caution">
    <text evidence="5">The sequence shown here is derived from an EMBL/GenBank/DDBJ whole genome shotgun (WGS) entry which is preliminary data.</text>
</comment>
<dbReference type="SMART" id="SM00028">
    <property type="entry name" value="TPR"/>
    <property type="match status" value="3"/>
</dbReference>
<reference evidence="5 6" key="3">
    <citation type="submission" date="2020-08" db="EMBL/GenBank/DDBJ databases">
        <title>Genomic Encyclopedia of Type Strains, Phase IV (KMG-IV): sequencing the most valuable type-strain genomes for metagenomic binning, comparative biology and taxonomic classification.</title>
        <authorList>
            <person name="Goeker M."/>
        </authorList>
    </citation>
    <scope>NUCLEOTIDE SEQUENCE [LARGE SCALE GENOMIC DNA]</scope>
    <source>
        <strain evidence="5 6">DSM 100774</strain>
    </source>
</reference>
<dbReference type="EMBL" id="JACIEF010000002">
    <property type="protein sequence ID" value="MBB4107676.1"/>
    <property type="molecule type" value="Genomic_DNA"/>
</dbReference>
<dbReference type="InterPro" id="IPR011990">
    <property type="entry name" value="TPR-like_helical_dom_sf"/>
</dbReference>
<accession>A0A7W6P658</accession>
<dbReference type="PROSITE" id="PS50005">
    <property type="entry name" value="TPR"/>
    <property type="match status" value="1"/>
</dbReference>
<feature type="signal peptide" evidence="3">
    <location>
        <begin position="1"/>
        <end position="24"/>
    </location>
</feature>
<reference evidence="7" key="2">
    <citation type="journal article" date="2019" name="Int. J. Syst. Evol. Microbiol.">
        <title>The Global Catalogue of Microorganisms (GCM) 10K type strain sequencing project: providing services to taxonomists for standard genome sequencing and annotation.</title>
        <authorList>
            <consortium name="The Broad Institute Genomics Platform"/>
            <consortium name="The Broad Institute Genome Sequencing Center for Infectious Disease"/>
            <person name="Wu L."/>
            <person name="Ma J."/>
        </authorList>
    </citation>
    <scope>NUCLEOTIDE SEQUENCE [LARGE SCALE GENOMIC DNA]</scope>
    <source>
        <strain evidence="7">CGMCC 1.15287</strain>
    </source>
</reference>
<dbReference type="EMBL" id="BMHZ01000001">
    <property type="protein sequence ID" value="GGG97801.1"/>
    <property type="molecule type" value="Genomic_DNA"/>
</dbReference>
<sequence length="754" mass="83292">MKNCRIASYLVFTAILLLPALLSAQKKPGKEKPPTKKEMEQAMNDARGMMDEMMKEMSPEDKKMMDSLGLKMPDMKKASKNLEGISDKKLAQAWEDDNRIVPKKDAARIAAIPPPVSDAGLAKYVSGLQAKAAARIKPESKAAAEKIYTYIQTKKFNSNQAGGIAMSLWLYGKPEAALFLLGKICAADPSNTDNTSNYAAMLTMQGGQHLAIPLLNNLNRKFRWNSTLLNNLGQAWFGLGDIDKADKYLDSTLALYPFHPQANLTKAAIEESKGNIKKAEEAIKKSIKHAYSPEKENMLKKLGYKLTDANLYIPFVRKGDLLELGKIRRPDYPYSVKEAIKLYPIWEGFRADCQELIQKLEKHLPDATKGYMEQAKKTVASIMKDVQNGNIRSQNLLPLYARKASLAASRTTEYYEERLRAYFVPKGIDQLNGLLDIRKKHKNPPPEAPCMVHQNSKSDLIKKLNTFRKPYDDEFLDEYRRYLNDMGHWAVFTSTDPNMLKAISIQFQIAYIRKAVELGPEFESVTDKTTLCEEGEEDNKPYGKLKDFDFTNACKYKSTITFGNGAMEINCTHTTWKFNSEFVDYSRTLGPNDVYERSSVVLKPKISGSGNAGPLKAGASFGADITLNYDTKGLKDWNALVKAEAQLGVGGSVGPVAAEVTAGVAVEVEIDNTGKTDVNYITKAGAKAGIEAPKIEGSKSDELDETINAGIDKVNDAIGGLKGTSVEIGIENRTNLISGNSLRSGTGVLSGIKF</sequence>
<protein>
    <submittedName>
        <fullName evidence="5">Tetratricopeptide (TPR) repeat protein</fullName>
    </submittedName>
</protein>
<evidence type="ECO:0000313" key="7">
    <source>
        <dbReference type="Proteomes" id="UP000642938"/>
    </source>
</evidence>
<dbReference type="Proteomes" id="UP000532273">
    <property type="component" value="Unassembled WGS sequence"/>
</dbReference>
<feature type="repeat" description="TPR" evidence="1">
    <location>
        <begin position="226"/>
        <end position="259"/>
    </location>
</feature>
<dbReference type="Proteomes" id="UP000642938">
    <property type="component" value="Unassembled WGS sequence"/>
</dbReference>
<gene>
    <name evidence="4" type="ORF">GCM10007422_09750</name>
    <name evidence="5" type="ORF">GGQ60_001657</name>
</gene>
<reference evidence="4" key="1">
    <citation type="journal article" date="2014" name="Int. J. Syst. Evol. Microbiol.">
        <title>Complete genome of a new Firmicutes species belonging to the dominant human colonic microbiota ('Ruminococcus bicirculans') reveals two chromosomes and a selective capacity to utilize plant glucans.</title>
        <authorList>
            <consortium name="NISC Comparative Sequencing Program"/>
            <person name="Wegmann U."/>
            <person name="Louis P."/>
            <person name="Goesmann A."/>
            <person name="Henrissat B."/>
            <person name="Duncan S.H."/>
            <person name="Flint H.J."/>
        </authorList>
    </citation>
    <scope>NUCLEOTIDE SEQUENCE</scope>
    <source>
        <strain evidence="4">CGMCC 1.15287</strain>
    </source>
</reference>
<feature type="coiled-coil region" evidence="2">
    <location>
        <begin position="262"/>
        <end position="289"/>
    </location>
</feature>
<evidence type="ECO:0000256" key="1">
    <source>
        <dbReference type="PROSITE-ProRule" id="PRU00339"/>
    </source>
</evidence>
<keyword evidence="2" id="KW-0175">Coiled coil</keyword>
<feature type="chain" id="PRO_5031234128" evidence="3">
    <location>
        <begin position="25"/>
        <end position="754"/>
    </location>
</feature>
<evidence type="ECO:0000256" key="2">
    <source>
        <dbReference type="SAM" id="Coils"/>
    </source>
</evidence>
<name>A0A7W6P658_9SPHI</name>
<keyword evidence="7" id="KW-1185">Reference proteome</keyword>
<dbReference type="SUPFAM" id="SSF48452">
    <property type="entry name" value="TPR-like"/>
    <property type="match status" value="1"/>
</dbReference>
<keyword evidence="3" id="KW-0732">Signal</keyword>
<dbReference type="RefSeq" id="WP_183762071.1">
    <property type="nucleotide sequence ID" value="NZ_BMHZ01000001.1"/>
</dbReference>
<evidence type="ECO:0000256" key="3">
    <source>
        <dbReference type="SAM" id="SignalP"/>
    </source>
</evidence>
<dbReference type="InterPro" id="IPR019734">
    <property type="entry name" value="TPR_rpt"/>
</dbReference>
<dbReference type="AlphaFoldDB" id="A0A7W6P658"/>
<evidence type="ECO:0000313" key="6">
    <source>
        <dbReference type="Proteomes" id="UP000532273"/>
    </source>
</evidence>
<evidence type="ECO:0000313" key="4">
    <source>
        <dbReference type="EMBL" id="GGG97801.1"/>
    </source>
</evidence>
<keyword evidence="1" id="KW-0802">TPR repeat</keyword>
<dbReference type="Gene3D" id="1.25.40.10">
    <property type="entry name" value="Tetratricopeptide repeat domain"/>
    <property type="match status" value="1"/>
</dbReference>